<dbReference type="SUPFAM" id="SSF109755">
    <property type="entry name" value="PhoU-like"/>
    <property type="match status" value="1"/>
</dbReference>
<protein>
    <recommendedName>
        <fullName evidence="7">Phosphate-specific transport system accessory protein PhoU</fullName>
    </recommendedName>
</protein>
<dbReference type="PIRSF" id="PIRSF003107">
    <property type="entry name" value="PhoU"/>
    <property type="match status" value="1"/>
</dbReference>
<dbReference type="GO" id="GO:0006817">
    <property type="term" value="P:phosphate ion transport"/>
    <property type="evidence" value="ECO:0007669"/>
    <property type="project" value="UniProtKB-KW"/>
</dbReference>
<dbReference type="Pfam" id="PF01895">
    <property type="entry name" value="PhoU"/>
    <property type="match status" value="2"/>
</dbReference>
<dbReference type="Gene3D" id="1.20.58.220">
    <property type="entry name" value="Phosphate transport system protein phou homolog 2, domain 2"/>
    <property type="match status" value="2"/>
</dbReference>
<evidence type="ECO:0000313" key="10">
    <source>
        <dbReference type="Proteomes" id="UP001298753"/>
    </source>
</evidence>
<comment type="subunit">
    <text evidence="3 7">Homodimer.</text>
</comment>
<dbReference type="AlphaFoldDB" id="A0AAW4VXQ4"/>
<dbReference type="GO" id="GO:0045936">
    <property type="term" value="P:negative regulation of phosphate metabolic process"/>
    <property type="evidence" value="ECO:0007669"/>
    <property type="project" value="InterPro"/>
</dbReference>
<organism evidence="9 10">
    <name type="scientific">Agathobaculum butyriciproducens</name>
    <dbReference type="NCBI Taxonomy" id="1628085"/>
    <lineage>
        <taxon>Bacteria</taxon>
        <taxon>Bacillati</taxon>
        <taxon>Bacillota</taxon>
        <taxon>Clostridia</taxon>
        <taxon>Eubacteriales</taxon>
        <taxon>Butyricicoccaceae</taxon>
        <taxon>Agathobaculum</taxon>
    </lineage>
</organism>
<sequence length="222" mass="24646">MRNRFDNQLAEMNNELISMGALCENAIASAVKALLEGDIKLAAAAIRIDQEIDRKEREIESMCLKLLLQQQPVASDLRLISSVLKMITDIERIGDQASDIAEIVTYLSGACGHNTHIDQMAQATIKMVTNSLDAFVRRDLTLAWSVIEYDDVVDRLFDECKSDLIAEIAQNPEDGERVLDVLMIAKYLERIGDHATNIAEWVEFSITGSHKSAMHGAEAAAR</sequence>
<dbReference type="Proteomes" id="UP001298753">
    <property type="component" value="Unassembled WGS sequence"/>
</dbReference>
<dbReference type="InterPro" id="IPR026022">
    <property type="entry name" value="PhoU_dom"/>
</dbReference>
<comment type="similarity">
    <text evidence="2 7">Belongs to the PhoU family.</text>
</comment>
<dbReference type="InterPro" id="IPR028366">
    <property type="entry name" value="PhoU"/>
</dbReference>
<dbReference type="FunFam" id="1.20.58.220:FF:000004">
    <property type="entry name" value="Phosphate-specific transport system accessory protein PhoU"/>
    <property type="match status" value="1"/>
</dbReference>
<feature type="domain" description="PhoU" evidence="8">
    <location>
        <begin position="17"/>
        <end position="104"/>
    </location>
</feature>
<dbReference type="NCBIfam" id="TIGR02135">
    <property type="entry name" value="phoU_full"/>
    <property type="match status" value="1"/>
</dbReference>
<evidence type="ECO:0000313" key="9">
    <source>
        <dbReference type="EMBL" id="MCC2175816.1"/>
    </source>
</evidence>
<comment type="caution">
    <text evidence="9">The sequence shown here is derived from an EMBL/GenBank/DDBJ whole genome shotgun (WGS) entry which is preliminary data.</text>
</comment>
<dbReference type="RefSeq" id="WP_227109062.1">
    <property type="nucleotide sequence ID" value="NZ_JAJCKJ010000005.1"/>
</dbReference>
<evidence type="ECO:0000256" key="3">
    <source>
        <dbReference type="ARBA" id="ARBA00011738"/>
    </source>
</evidence>
<evidence type="ECO:0000256" key="5">
    <source>
        <dbReference type="ARBA" id="ARBA00022490"/>
    </source>
</evidence>
<dbReference type="GO" id="GO:0005737">
    <property type="term" value="C:cytoplasm"/>
    <property type="evidence" value="ECO:0007669"/>
    <property type="project" value="UniProtKB-SubCell"/>
</dbReference>
<evidence type="ECO:0000256" key="7">
    <source>
        <dbReference type="PIRNR" id="PIRNR003107"/>
    </source>
</evidence>
<accession>A0AAW4VXQ4</accession>
<evidence type="ECO:0000256" key="4">
    <source>
        <dbReference type="ARBA" id="ARBA00022448"/>
    </source>
</evidence>
<dbReference type="PANTHER" id="PTHR42930">
    <property type="entry name" value="PHOSPHATE-SPECIFIC TRANSPORT SYSTEM ACCESSORY PROTEIN PHOU"/>
    <property type="match status" value="1"/>
</dbReference>
<keyword evidence="10" id="KW-1185">Reference proteome</keyword>
<reference evidence="9 10" key="1">
    <citation type="submission" date="2021-10" db="EMBL/GenBank/DDBJ databases">
        <title>Anaerobic single-cell dispensing facilitates the cultivation of human gut bacteria.</title>
        <authorList>
            <person name="Afrizal A."/>
        </authorList>
    </citation>
    <scope>NUCLEOTIDE SEQUENCE [LARGE SCALE GENOMIC DNA]</scope>
    <source>
        <strain evidence="9 10">CLA-AA-H270</strain>
    </source>
</reference>
<dbReference type="GO" id="GO:0030643">
    <property type="term" value="P:intracellular phosphate ion homeostasis"/>
    <property type="evidence" value="ECO:0007669"/>
    <property type="project" value="InterPro"/>
</dbReference>
<comment type="subcellular location">
    <subcellularLocation>
        <location evidence="1 7">Cytoplasm</location>
    </subcellularLocation>
</comment>
<proteinExistence type="inferred from homology"/>
<dbReference type="PANTHER" id="PTHR42930:SF3">
    <property type="entry name" value="PHOSPHATE-SPECIFIC TRANSPORT SYSTEM ACCESSORY PROTEIN PHOU"/>
    <property type="match status" value="1"/>
</dbReference>
<gene>
    <name evidence="9" type="primary">phoU</name>
    <name evidence="9" type="ORF">LKD22_01505</name>
</gene>
<keyword evidence="5 7" id="KW-0963">Cytoplasm</keyword>
<keyword evidence="6 7" id="KW-0592">Phosphate transport</keyword>
<dbReference type="InterPro" id="IPR038078">
    <property type="entry name" value="PhoU-like_sf"/>
</dbReference>
<evidence type="ECO:0000256" key="2">
    <source>
        <dbReference type="ARBA" id="ARBA00008107"/>
    </source>
</evidence>
<comment type="function">
    <text evidence="7">Plays a role in the regulation of phosphate uptake.</text>
</comment>
<feature type="domain" description="PhoU" evidence="8">
    <location>
        <begin position="117"/>
        <end position="202"/>
    </location>
</feature>
<keyword evidence="4 7" id="KW-0813">Transport</keyword>
<evidence type="ECO:0000256" key="1">
    <source>
        <dbReference type="ARBA" id="ARBA00004496"/>
    </source>
</evidence>
<dbReference type="GeneID" id="98660387"/>
<evidence type="ECO:0000259" key="8">
    <source>
        <dbReference type="Pfam" id="PF01895"/>
    </source>
</evidence>
<evidence type="ECO:0000256" key="6">
    <source>
        <dbReference type="ARBA" id="ARBA00022592"/>
    </source>
</evidence>
<name>A0AAW4VXQ4_9FIRM</name>
<dbReference type="EMBL" id="JAJEPX010000002">
    <property type="protein sequence ID" value="MCC2175816.1"/>
    <property type="molecule type" value="Genomic_DNA"/>
</dbReference>